<protein>
    <submittedName>
        <fullName evidence="3">Uncharacterized protein</fullName>
    </submittedName>
</protein>
<feature type="signal peptide" evidence="2">
    <location>
        <begin position="1"/>
        <end position="18"/>
    </location>
</feature>
<evidence type="ECO:0000256" key="2">
    <source>
        <dbReference type="SAM" id="SignalP"/>
    </source>
</evidence>
<gene>
    <name evidence="3" type="ORF">CAC42_8230</name>
</gene>
<evidence type="ECO:0000313" key="4">
    <source>
        <dbReference type="Proteomes" id="UP000243797"/>
    </source>
</evidence>
<feature type="region of interest" description="Disordered" evidence="1">
    <location>
        <begin position="63"/>
        <end position="119"/>
    </location>
</feature>
<dbReference type="EMBL" id="NKHZ01000080">
    <property type="protein sequence ID" value="PNS15229.1"/>
    <property type="molecule type" value="Genomic_DNA"/>
</dbReference>
<feature type="chain" id="PRO_5014360576" evidence="2">
    <location>
        <begin position="19"/>
        <end position="660"/>
    </location>
</feature>
<feature type="compositionally biased region" description="Low complexity" evidence="1">
    <location>
        <begin position="102"/>
        <end position="112"/>
    </location>
</feature>
<organism evidence="3 4">
    <name type="scientific">Sphaceloma murrayae</name>
    <dbReference type="NCBI Taxonomy" id="2082308"/>
    <lineage>
        <taxon>Eukaryota</taxon>
        <taxon>Fungi</taxon>
        <taxon>Dikarya</taxon>
        <taxon>Ascomycota</taxon>
        <taxon>Pezizomycotina</taxon>
        <taxon>Dothideomycetes</taxon>
        <taxon>Dothideomycetidae</taxon>
        <taxon>Myriangiales</taxon>
        <taxon>Elsinoaceae</taxon>
        <taxon>Sphaceloma</taxon>
    </lineage>
</organism>
<comment type="caution">
    <text evidence="3">The sequence shown here is derived from an EMBL/GenBank/DDBJ whole genome shotgun (WGS) entry which is preliminary data.</text>
</comment>
<feature type="compositionally biased region" description="Basic residues" evidence="1">
    <location>
        <begin position="63"/>
        <end position="101"/>
    </location>
</feature>
<dbReference type="Proteomes" id="UP000243797">
    <property type="component" value="Unassembled WGS sequence"/>
</dbReference>
<dbReference type="InParanoid" id="A0A2K1QK04"/>
<keyword evidence="4" id="KW-1185">Reference proteome</keyword>
<proteinExistence type="predicted"/>
<evidence type="ECO:0000313" key="3">
    <source>
        <dbReference type="EMBL" id="PNS15229.1"/>
    </source>
</evidence>
<keyword evidence="2" id="KW-0732">Signal</keyword>
<evidence type="ECO:0000256" key="1">
    <source>
        <dbReference type="SAM" id="MobiDB-lite"/>
    </source>
</evidence>
<dbReference type="OrthoDB" id="5319191at2759"/>
<sequence length="660" mass="72357">MRLSGLSCLAAFASSAAAHAIISASELRPGIVAASDAVAPVANVPVFTRGPALYEPRIAAAKRKTTARRLAKKTTTKRKPARKTTKRVTQKGKATTRKTTTRKSSSTSTTTTQNDHDDIKDPNDACEFFSVGGCHLCRHNVCDPELKRDINDYHDNLYFINDCISNDCISSGTDYILVHGRLQQQSLTTNQSIFTSTSASTSASPSSSSSTSTNRLTGTPAVFAAAPYPSNMKGWYDFNGTSEYSSPHFTIWNSTEEDTKIGLQIVEATYDCFVNQQGWRNPGVSIYDDPETGPFYKVNIFTTPNVPSAGASGVATGDYNTGLGFFFLIPEVVNNSGTPSHEFGHVLTWAQNQWWNQSRAMGWAETIAQYVSMAYQVHPICASSRAAYNQSSGWGFWPFYPAVYTSYSYNTLIDSTSPGNEYQAWPWLFYLHDNPDAYPSLGPNTMLNLFKAYKVNSNETPFHTLSRVAAPQTSQDLVARYWARMAFVDFTTTDYWQYVWNVTRHRLDYNNTLLESEGVWRVQEAKRPLYMGASIVPLNVTGGEVSLRVDASAVFTATLAVRSSDNTVKYTVLSNTTAKGSAAFAQRVSVAVGTGQEAMLVVANTPNDLLLYETHDLSGSVAVGLDWSATISGAVPMTSLAQMTPACAYQRTGCRPVPRF</sequence>
<name>A0A2K1QK04_9PEZI</name>
<reference evidence="3 4" key="1">
    <citation type="submission" date="2017-06" db="EMBL/GenBank/DDBJ databases">
        <title>Draft genome sequence of a variant of Elsinoe murrayae.</title>
        <authorList>
            <person name="Cheng Q."/>
        </authorList>
    </citation>
    <scope>NUCLEOTIDE SEQUENCE [LARGE SCALE GENOMIC DNA]</scope>
    <source>
        <strain evidence="3 4">CQ-2017a</strain>
    </source>
</reference>
<dbReference type="AlphaFoldDB" id="A0A2K1QK04"/>
<accession>A0A2K1QK04</accession>